<organism evidence="3">
    <name type="scientific">hydrothermal vent metagenome</name>
    <dbReference type="NCBI Taxonomy" id="652676"/>
    <lineage>
        <taxon>unclassified sequences</taxon>
        <taxon>metagenomes</taxon>
        <taxon>ecological metagenomes</taxon>
    </lineage>
</organism>
<dbReference type="Gene3D" id="6.10.250.2080">
    <property type="match status" value="1"/>
</dbReference>
<feature type="region of interest" description="Disordered" evidence="1">
    <location>
        <begin position="1"/>
        <end position="29"/>
    </location>
</feature>
<reference evidence="3" key="1">
    <citation type="submission" date="2018-06" db="EMBL/GenBank/DDBJ databases">
        <authorList>
            <person name="Zhirakovskaya E."/>
        </authorList>
    </citation>
    <scope>NUCLEOTIDE SEQUENCE</scope>
</reference>
<feature type="transmembrane region" description="Helical" evidence="2">
    <location>
        <begin position="39"/>
        <end position="58"/>
    </location>
</feature>
<protein>
    <submittedName>
        <fullName evidence="3">Flagellar biosynthesis protein FlhB</fullName>
    </submittedName>
</protein>
<dbReference type="EMBL" id="UOEH01000081">
    <property type="protein sequence ID" value="VAV92130.1"/>
    <property type="molecule type" value="Genomic_DNA"/>
</dbReference>
<sequence length="365" mass="39846">MSDNEQPSGEDKSHAPTPQKVRQSREKGDVPYSAEATSAATYVAFFISLIVVAGWMATNTYSTLLPFFTKPEEIGVLLFSPNNTKTLGDLIARASAPAMALLAILGLAALCSAFAQQAFAFALSKIKPKLSRISILGNAKQKYGTNGISEFVKRLAKLSAILAIVLFAVKDRFLQLPALVGLPAKSIIGFLHNEAIFFFGLITATAVVIAAVDMPWSYFQHRKRLMMTFQEVKKENKDIEGDPALKGARRQRAEAIAMNQMMVDVPKADIIIVNPTHYATALKWDREKGATPVCVAKGVDEIAARIRQIAAEHGVPIRRDAPTARSIFALVDIGKEIKREHYAAVAAAIHYADELRKKGRGETQP</sequence>
<evidence type="ECO:0000313" key="3">
    <source>
        <dbReference type="EMBL" id="VAV92130.1"/>
    </source>
</evidence>
<dbReference type="PANTHER" id="PTHR30531">
    <property type="entry name" value="FLAGELLAR BIOSYNTHETIC PROTEIN FLHB"/>
    <property type="match status" value="1"/>
</dbReference>
<dbReference type="Gene3D" id="3.40.1690.10">
    <property type="entry name" value="secretion proteins EscU"/>
    <property type="match status" value="1"/>
</dbReference>
<keyword evidence="2" id="KW-0472">Membrane</keyword>
<keyword evidence="2" id="KW-1133">Transmembrane helix</keyword>
<feature type="transmembrane region" description="Helical" evidence="2">
    <location>
        <begin position="98"/>
        <end position="123"/>
    </location>
</feature>
<dbReference type="PANTHER" id="PTHR30531:SF12">
    <property type="entry name" value="FLAGELLAR BIOSYNTHETIC PROTEIN FLHB"/>
    <property type="match status" value="1"/>
</dbReference>
<dbReference type="AlphaFoldDB" id="A0A3B0RGK9"/>
<dbReference type="InterPro" id="IPR029025">
    <property type="entry name" value="T3SS_substrate_exporter_C"/>
</dbReference>
<keyword evidence="3" id="KW-0966">Cell projection</keyword>
<evidence type="ECO:0000256" key="1">
    <source>
        <dbReference type="SAM" id="MobiDB-lite"/>
    </source>
</evidence>
<name>A0A3B0RGK9_9ZZZZ</name>
<dbReference type="SUPFAM" id="SSF160544">
    <property type="entry name" value="EscU C-terminal domain-like"/>
    <property type="match status" value="1"/>
</dbReference>
<dbReference type="GO" id="GO:0005886">
    <property type="term" value="C:plasma membrane"/>
    <property type="evidence" value="ECO:0007669"/>
    <property type="project" value="TreeGrafter"/>
</dbReference>
<dbReference type="Pfam" id="PF01312">
    <property type="entry name" value="Bac_export_2"/>
    <property type="match status" value="1"/>
</dbReference>
<gene>
    <name evidence="3" type="ORF">MNBD_ALPHA05-2035</name>
</gene>
<keyword evidence="3" id="KW-0282">Flagellum</keyword>
<dbReference type="InterPro" id="IPR006135">
    <property type="entry name" value="T3SS_substrate_exporter"/>
</dbReference>
<proteinExistence type="predicted"/>
<evidence type="ECO:0000256" key="2">
    <source>
        <dbReference type="SAM" id="Phobius"/>
    </source>
</evidence>
<feature type="transmembrane region" description="Helical" evidence="2">
    <location>
        <begin position="195"/>
        <end position="219"/>
    </location>
</feature>
<keyword evidence="3" id="KW-0969">Cilium</keyword>
<dbReference type="GO" id="GO:0009306">
    <property type="term" value="P:protein secretion"/>
    <property type="evidence" value="ECO:0007669"/>
    <property type="project" value="InterPro"/>
</dbReference>
<keyword evidence="2" id="KW-0812">Transmembrane</keyword>
<accession>A0A3B0RGK9</accession>
<dbReference type="PRINTS" id="PR00950">
    <property type="entry name" value="TYPE3IMSPROT"/>
</dbReference>